<reference evidence="1 4" key="2">
    <citation type="submission" date="2019-07" db="EMBL/GenBank/DDBJ databases">
        <title>Whole genome shotgun sequence of Staphylococcus gallinarum NBRC 109767.</title>
        <authorList>
            <person name="Hosoyama A."/>
            <person name="Uohara A."/>
            <person name="Ohji S."/>
            <person name="Ichikawa N."/>
        </authorList>
    </citation>
    <scope>NUCLEOTIDE SEQUENCE [LARGE SCALE GENOMIC DNA]</scope>
    <source>
        <strain evidence="1 4">NBRC 109767</strain>
    </source>
</reference>
<dbReference type="EMBL" id="UHDK01000001">
    <property type="protein sequence ID" value="SUM33792.1"/>
    <property type="molecule type" value="Genomic_DNA"/>
</dbReference>
<sequence>MKIKTKKQLNLPQLIEYAWENGIKGETFYARETGMENVHFNTSGRAEFSSVHQFSSDDYFTVEVADEITEDTVLPKLIERWKHDDKGDEASRYVGHDDKSINRVLFANPESVEVTHFYIENDDRELVLIWRDGKLVE</sequence>
<protein>
    <submittedName>
        <fullName evidence="2">Phage protein</fullName>
    </submittedName>
</protein>
<evidence type="ECO:0000313" key="4">
    <source>
        <dbReference type="Proteomes" id="UP000321057"/>
    </source>
</evidence>
<dbReference type="STRING" id="1293.SH09_03850"/>
<evidence type="ECO:0000313" key="1">
    <source>
        <dbReference type="EMBL" id="GEQ05536.1"/>
    </source>
</evidence>
<dbReference type="Proteomes" id="UP000255277">
    <property type="component" value="Unassembled WGS sequence"/>
</dbReference>
<dbReference type="AlphaFoldDB" id="A0A0D0QWI9"/>
<proteinExistence type="predicted"/>
<gene>
    <name evidence="2" type="ORF">NCTC12195_03261</name>
    <name evidence="1" type="ORF">SGA02_13640</name>
</gene>
<dbReference type="EMBL" id="BKAX01000003">
    <property type="protein sequence ID" value="GEQ05536.1"/>
    <property type="molecule type" value="Genomic_DNA"/>
</dbReference>
<reference evidence="2 3" key="1">
    <citation type="submission" date="2018-06" db="EMBL/GenBank/DDBJ databases">
        <authorList>
            <consortium name="Pathogen Informatics"/>
            <person name="Doyle S."/>
        </authorList>
    </citation>
    <scope>NUCLEOTIDE SEQUENCE [LARGE SCALE GENOMIC DNA]</scope>
    <source>
        <strain evidence="2 3">NCTC12195</strain>
    </source>
</reference>
<organism evidence="2 3">
    <name type="scientific">Staphylococcus gallinarum</name>
    <dbReference type="NCBI Taxonomy" id="1293"/>
    <lineage>
        <taxon>Bacteria</taxon>
        <taxon>Bacillati</taxon>
        <taxon>Bacillota</taxon>
        <taxon>Bacilli</taxon>
        <taxon>Bacillales</taxon>
        <taxon>Staphylococcaceae</taxon>
        <taxon>Staphylococcus</taxon>
    </lineage>
</organism>
<dbReference type="RefSeq" id="WP_042738313.1">
    <property type="nucleotide sequence ID" value="NZ_BKAX01000003.1"/>
</dbReference>
<keyword evidence="4" id="KW-1185">Reference proteome</keyword>
<dbReference type="OrthoDB" id="2414282at2"/>
<accession>A0A0D0QWI9</accession>
<dbReference type="Proteomes" id="UP000321057">
    <property type="component" value="Unassembled WGS sequence"/>
</dbReference>
<evidence type="ECO:0000313" key="2">
    <source>
        <dbReference type="EMBL" id="SUM33792.1"/>
    </source>
</evidence>
<name>A0A0D0QWI9_STAGA</name>
<dbReference type="GeneID" id="93845640"/>
<evidence type="ECO:0000313" key="3">
    <source>
        <dbReference type="Proteomes" id="UP000255277"/>
    </source>
</evidence>